<dbReference type="Proteomes" id="UP000028782">
    <property type="component" value="Chromosome"/>
</dbReference>
<accession>A0A076PNL8</accession>
<dbReference type="AlphaFoldDB" id="A0A076PNL8"/>
<dbReference type="EMBL" id="CP006704">
    <property type="protein sequence ID" value="AIJ44927.1"/>
    <property type="molecule type" value="Genomic_DNA"/>
</dbReference>
<dbReference type="HOGENOM" id="CLU_3381367_0_0_4"/>
<reference evidence="1 2" key="1">
    <citation type="journal article" date="2014" name="Genome Announc.">
        <title>Complete Genome Sequence of Polychlorinated Biphenyl Degrader Comamonas testosteroni TK102 (NBRC 109938).</title>
        <authorList>
            <person name="Fukuda K."/>
            <person name="Hosoyama A."/>
            <person name="Tsuchikane K."/>
            <person name="Ohji S."/>
            <person name="Yamazoe A."/>
            <person name="Fujita N."/>
            <person name="Shintani M."/>
            <person name="Kimbara K."/>
        </authorList>
    </citation>
    <scope>NUCLEOTIDE SEQUENCE [LARGE SCALE GENOMIC DNA]</scope>
    <source>
        <strain evidence="1">TK102</strain>
    </source>
</reference>
<gene>
    <name evidence="1" type="ORF">O987_03790</name>
</gene>
<organism evidence="1 2">
    <name type="scientific">Comamonas testosteroni TK102</name>
    <dbReference type="NCBI Taxonomy" id="1392005"/>
    <lineage>
        <taxon>Bacteria</taxon>
        <taxon>Pseudomonadati</taxon>
        <taxon>Pseudomonadota</taxon>
        <taxon>Betaproteobacteria</taxon>
        <taxon>Burkholderiales</taxon>
        <taxon>Comamonadaceae</taxon>
        <taxon>Comamonas</taxon>
    </lineage>
</organism>
<evidence type="ECO:0000313" key="2">
    <source>
        <dbReference type="Proteomes" id="UP000028782"/>
    </source>
</evidence>
<evidence type="ECO:0000313" key="1">
    <source>
        <dbReference type="EMBL" id="AIJ44927.1"/>
    </source>
</evidence>
<proteinExistence type="predicted"/>
<protein>
    <submittedName>
        <fullName evidence="1">Uncharacterized protein</fullName>
    </submittedName>
</protein>
<dbReference type="KEGG" id="ctes:O987_03790"/>
<name>A0A076PNL8_COMTE</name>
<sequence>MFLQALAWIMEPLLLFQELPVLAMYAQTAFFAI</sequence>